<dbReference type="InterPro" id="IPR011044">
    <property type="entry name" value="Quino_amine_DH_bsu"/>
</dbReference>
<dbReference type="GeneID" id="8244136"/>
<feature type="signal peptide" evidence="3">
    <location>
        <begin position="1"/>
        <end position="27"/>
    </location>
</feature>
<dbReference type="Proteomes" id="UP000002009">
    <property type="component" value="Chromosome 6"/>
</dbReference>
<name>C1E882_MICCC</name>
<dbReference type="InterPro" id="IPR000742">
    <property type="entry name" value="EGF"/>
</dbReference>
<accession>C1E882</accession>
<dbReference type="Gene3D" id="2.130.10.10">
    <property type="entry name" value="YVTN repeat-like/Quinoprotein amine dehydrogenase"/>
    <property type="match status" value="1"/>
</dbReference>
<organism evidence="5 6">
    <name type="scientific">Micromonas commoda (strain RCC299 / NOUM17 / CCMP2709)</name>
    <name type="common">Picoplanktonic green alga</name>
    <dbReference type="NCBI Taxonomy" id="296587"/>
    <lineage>
        <taxon>Eukaryota</taxon>
        <taxon>Viridiplantae</taxon>
        <taxon>Chlorophyta</taxon>
        <taxon>Mamiellophyceae</taxon>
        <taxon>Mamiellales</taxon>
        <taxon>Mamiellaceae</taxon>
        <taxon>Micromonas</taxon>
    </lineage>
</organism>
<evidence type="ECO:0000313" key="6">
    <source>
        <dbReference type="Proteomes" id="UP000002009"/>
    </source>
</evidence>
<dbReference type="RefSeq" id="XP_002502848.1">
    <property type="nucleotide sequence ID" value="XM_002502802.1"/>
</dbReference>
<reference evidence="5 6" key="1">
    <citation type="journal article" date="2009" name="Science">
        <title>Green evolution and dynamic adaptations revealed by genomes of the marine picoeukaryotes Micromonas.</title>
        <authorList>
            <person name="Worden A.Z."/>
            <person name="Lee J.H."/>
            <person name="Mock T."/>
            <person name="Rouze P."/>
            <person name="Simmons M.P."/>
            <person name="Aerts A.L."/>
            <person name="Allen A.E."/>
            <person name="Cuvelier M.L."/>
            <person name="Derelle E."/>
            <person name="Everett M.V."/>
            <person name="Foulon E."/>
            <person name="Grimwood J."/>
            <person name="Gundlach H."/>
            <person name="Henrissat B."/>
            <person name="Napoli C."/>
            <person name="McDonald S.M."/>
            <person name="Parker M.S."/>
            <person name="Rombauts S."/>
            <person name="Salamov A."/>
            <person name="Von Dassow P."/>
            <person name="Badger J.H."/>
            <person name="Coutinho P.M."/>
            <person name="Demir E."/>
            <person name="Dubchak I."/>
            <person name="Gentemann C."/>
            <person name="Eikrem W."/>
            <person name="Gready J.E."/>
            <person name="John U."/>
            <person name="Lanier W."/>
            <person name="Lindquist E.A."/>
            <person name="Lucas S."/>
            <person name="Mayer K.F."/>
            <person name="Moreau H."/>
            <person name="Not F."/>
            <person name="Otillar R."/>
            <person name="Panaud O."/>
            <person name="Pangilinan J."/>
            <person name="Paulsen I."/>
            <person name="Piegu B."/>
            <person name="Poliakov A."/>
            <person name="Robbens S."/>
            <person name="Schmutz J."/>
            <person name="Toulza E."/>
            <person name="Wyss T."/>
            <person name="Zelensky A."/>
            <person name="Zhou K."/>
            <person name="Armbrust E.V."/>
            <person name="Bhattacharya D."/>
            <person name="Goodenough U.W."/>
            <person name="Van de Peer Y."/>
            <person name="Grigoriev I.V."/>
        </authorList>
    </citation>
    <scope>NUCLEOTIDE SEQUENCE [LARGE SCALE GENOMIC DNA]</scope>
    <source>
        <strain evidence="6">RCC299 / NOUM17</strain>
    </source>
</reference>
<gene>
    <name evidence="5" type="ORF">MICPUN_59280</name>
</gene>
<feature type="chain" id="PRO_5002908997" description="EGF-like domain-containing protein" evidence="3">
    <location>
        <begin position="28"/>
        <end position="790"/>
    </location>
</feature>
<evidence type="ECO:0000256" key="2">
    <source>
        <dbReference type="SAM" id="MobiDB-lite"/>
    </source>
</evidence>
<proteinExistence type="predicted"/>
<evidence type="ECO:0000256" key="3">
    <source>
        <dbReference type="SAM" id="SignalP"/>
    </source>
</evidence>
<dbReference type="eggNOG" id="ENOG502S9JJ">
    <property type="taxonomic scope" value="Eukaryota"/>
</dbReference>
<dbReference type="InterPro" id="IPR015943">
    <property type="entry name" value="WD40/YVTN_repeat-like_dom_sf"/>
</dbReference>
<protein>
    <recommendedName>
        <fullName evidence="4">EGF-like domain-containing protein</fullName>
    </recommendedName>
</protein>
<dbReference type="PROSITE" id="PS50026">
    <property type="entry name" value="EGF_3"/>
    <property type="match status" value="1"/>
</dbReference>
<dbReference type="OrthoDB" id="283575at2759"/>
<keyword evidence="3" id="KW-0732">Signal</keyword>
<sequence>MSKPAAAAAVAFITLLARLTLLPGVDAQFYQPGDKLPASAITETFDVAWPPAVNDVSLSRFDYTRNADGGKWVTVIATFYSGCTPGRADYPSFTKHVSSLRQKVAAGFLGSGNVAFIASLKNGVNDGVAEAWAKINGSDVSTSASDTNGGFPYIVDDRHRSLVYKFFDAAVHPAYAIVDHCMTYRALLPALPDQTGDDTLEKTVERLLLKTDEACPVAPSRQIEAIRPKREVRTFKASNENPSAANEKCAPAFGSGTPSARRLGVSDGVRGGSPLAQPRTLAFHPSTGEMWVGNNDTDSVTILRGSFDGVKGAAAVSGVVHRFDRAHYHYMDKMAAMSFKGDGAVVTCQESENTYDGMKRANRFMGPSLYDTVPKIGNVKTGGWPEGKNVFVNAKGAKCDPDGLSDGTDNNPTCFMTHTDMLHASPNCMGVAHDPEPNTPFGNVFWVFDGLNSTLIRYDFEQPHGPGSLDHSLANVRRYPEIKLTRVPGVPGHMTVDPETRALFIADTGGGRVLAVDADSGRYAAEARNDLGGNFTLWSSPLPSFEYTLFGCASFKTFATGIDKPSGLALSGNVLYVGEHGTGKIIALHRTTGEKLGEYATGAKKLFGLSVNPTSGRLWYVDGAVNDAVFYLEPSAECAEPVPNGAAIAWPASTVSESGTNWCGISTSVATLGLAVKHIQHEDGYLNMTPLGPGYGVTDECMKCGPGCDNDMLLMSGFLCHKCIPDNCRGGIYPTSAGTCENIIGEGYRCKCDDGAYGDHCQFRVVSGSERWVPNFAGVMLALLVAMFIH</sequence>
<dbReference type="AlphaFoldDB" id="C1E882"/>
<dbReference type="SUPFAM" id="SSF50969">
    <property type="entry name" value="YVTN repeat-like/Quinoprotein amine dehydrogenase"/>
    <property type="match status" value="1"/>
</dbReference>
<dbReference type="PROSITE" id="PS00022">
    <property type="entry name" value="EGF_1"/>
    <property type="match status" value="1"/>
</dbReference>
<comment type="caution">
    <text evidence="1">Lacks conserved residue(s) required for the propagation of feature annotation.</text>
</comment>
<dbReference type="EMBL" id="CP001327">
    <property type="protein sequence ID" value="ACO64106.1"/>
    <property type="molecule type" value="Genomic_DNA"/>
</dbReference>
<keyword evidence="1" id="KW-1015">Disulfide bond</keyword>
<evidence type="ECO:0000313" key="5">
    <source>
        <dbReference type="EMBL" id="ACO64106.1"/>
    </source>
</evidence>
<dbReference type="CDD" id="cd00054">
    <property type="entry name" value="EGF_CA"/>
    <property type="match status" value="1"/>
</dbReference>
<evidence type="ECO:0000259" key="4">
    <source>
        <dbReference type="PROSITE" id="PS50026"/>
    </source>
</evidence>
<dbReference type="InParanoid" id="C1E882"/>
<keyword evidence="6" id="KW-1185">Reference proteome</keyword>
<feature type="domain" description="EGF-like" evidence="4">
    <location>
        <begin position="724"/>
        <end position="762"/>
    </location>
</feature>
<evidence type="ECO:0000256" key="1">
    <source>
        <dbReference type="PROSITE-ProRule" id="PRU00076"/>
    </source>
</evidence>
<keyword evidence="1" id="KW-0245">EGF-like domain</keyword>
<dbReference type="KEGG" id="mis:MICPUN_59280"/>
<feature type="disulfide bond" evidence="1">
    <location>
        <begin position="752"/>
        <end position="761"/>
    </location>
</feature>
<feature type="region of interest" description="Disordered" evidence="2">
    <location>
        <begin position="240"/>
        <end position="278"/>
    </location>
</feature>